<evidence type="ECO:0000313" key="2">
    <source>
        <dbReference type="EMBL" id="OMC33962.1"/>
    </source>
</evidence>
<accession>A0ABD6QCG1</accession>
<proteinExistence type="predicted"/>
<dbReference type="RefSeq" id="WP_076208036.1">
    <property type="nucleotide sequence ID" value="NZ_MBER01000174.1"/>
</dbReference>
<evidence type="ECO:0000313" key="3">
    <source>
        <dbReference type="Proteomes" id="UP000187001"/>
    </source>
</evidence>
<evidence type="ECO:0000259" key="1">
    <source>
        <dbReference type="Pfam" id="PF12684"/>
    </source>
</evidence>
<name>A0ABD6QCG1_MYCFO</name>
<reference evidence="2 3" key="1">
    <citation type="submission" date="2016-07" db="EMBL/GenBank/DDBJ databases">
        <authorList>
            <person name="Sutton G."/>
            <person name="Brinkac L."/>
            <person name="Sanka R."/>
            <person name="Adams M."/>
            <person name="Lau E."/>
            <person name="Kumar A."/>
            <person name="Macaden R."/>
        </authorList>
    </citation>
    <scope>NUCLEOTIDE SEQUENCE [LARGE SCALE GENOMIC DNA]</scope>
    <source>
        <strain evidence="2 3">GA-0871</strain>
    </source>
</reference>
<organism evidence="2 3">
    <name type="scientific">Mycolicibacterium fortuitum</name>
    <name type="common">Mycobacterium fortuitum</name>
    <dbReference type="NCBI Taxonomy" id="1766"/>
    <lineage>
        <taxon>Bacteria</taxon>
        <taxon>Bacillati</taxon>
        <taxon>Actinomycetota</taxon>
        <taxon>Actinomycetes</taxon>
        <taxon>Mycobacteriales</taxon>
        <taxon>Mycobacteriaceae</taxon>
        <taxon>Mycolicibacterium</taxon>
    </lineage>
</organism>
<feature type="domain" description="Putative exodeoxyribonuclease 8 PDDEXK-like" evidence="1">
    <location>
        <begin position="22"/>
        <end position="244"/>
    </location>
</feature>
<dbReference type="InterPro" id="IPR024432">
    <property type="entry name" value="Put_RecE_PDDEXK-like_dom"/>
</dbReference>
<sequence>MPEQVYHADRTSLSSSGARTLLHESPAQFLADQLEPPDPKPVYDFGSAAHKYVLKEGAQIVEIEADSFRGADARIKQQAAWKEGKIPLLTKDVMKAKAMAAAVTKNRWVRMLLEEGERGTPEVSGYWHDPETGVRLRFRPDWLVWIRGQLFCVDYKTSTSADPRKFMKSAGDFGYHQQQPWYVDGLAATGVGEARFVFIVQAKKPPFLASVVELEREAVDLGRRLNRRAIELYARCKADDVWPGFDDTVHTIGLPNYTVYQQEELLA</sequence>
<dbReference type="AlphaFoldDB" id="A0ABD6QCG1"/>
<protein>
    <recommendedName>
        <fullName evidence="1">Putative exodeoxyribonuclease 8 PDDEXK-like domain-containing protein</fullName>
    </recommendedName>
</protein>
<dbReference type="Pfam" id="PF12684">
    <property type="entry name" value="DUF3799"/>
    <property type="match status" value="1"/>
</dbReference>
<dbReference type="Proteomes" id="UP000187001">
    <property type="component" value="Unassembled WGS sequence"/>
</dbReference>
<dbReference type="Gene3D" id="3.90.320.10">
    <property type="match status" value="1"/>
</dbReference>
<dbReference type="InterPro" id="IPR011604">
    <property type="entry name" value="PDDEXK-like_dom_sf"/>
</dbReference>
<comment type="caution">
    <text evidence="2">The sequence shown here is derived from an EMBL/GenBank/DDBJ whole genome shotgun (WGS) entry which is preliminary data.</text>
</comment>
<dbReference type="EMBL" id="MBER01000174">
    <property type="protein sequence ID" value="OMC33962.1"/>
    <property type="molecule type" value="Genomic_DNA"/>
</dbReference>
<gene>
    <name evidence="2" type="ORF">A5742_14270</name>
</gene>